<evidence type="ECO:0000256" key="10">
    <source>
        <dbReference type="ARBA" id="ARBA00023180"/>
    </source>
</evidence>
<keyword evidence="5 14" id="KW-0732">Signal</keyword>
<dbReference type="GO" id="GO:0005886">
    <property type="term" value="C:plasma membrane"/>
    <property type="evidence" value="ECO:0007669"/>
    <property type="project" value="UniProtKB-SubCell"/>
</dbReference>
<feature type="compositionally biased region" description="Basic and acidic residues" evidence="13">
    <location>
        <begin position="707"/>
        <end position="718"/>
    </location>
</feature>
<evidence type="ECO:0000313" key="17">
    <source>
        <dbReference type="EMBL" id="ACY92474.1"/>
    </source>
</evidence>
<dbReference type="FunFam" id="2.60.40.10:FF:000005">
    <property type="entry name" value="Neuronal cell adhesion molecule"/>
    <property type="match status" value="1"/>
</dbReference>
<dbReference type="SUPFAM" id="SSF49265">
    <property type="entry name" value="Fibronectin type III"/>
    <property type="match status" value="2"/>
</dbReference>
<dbReference type="RefSeq" id="XP_006825503.1">
    <property type="nucleotide sequence ID" value="XM_006825440.1"/>
</dbReference>
<keyword evidence="18" id="KW-1185">Reference proteome</keyword>
<keyword evidence="12" id="KW-0393">Immunoglobulin domain</keyword>
<dbReference type="GeneID" id="100313558"/>
<dbReference type="InterPro" id="IPR036116">
    <property type="entry name" value="FN3_sf"/>
</dbReference>
<keyword evidence="3" id="KW-1003">Cell membrane</keyword>
<dbReference type="Pfam" id="PF00041">
    <property type="entry name" value="fn3"/>
    <property type="match status" value="4"/>
</dbReference>
<accession>D1LWW8</accession>
<dbReference type="EMBL" id="GU075945">
    <property type="protein sequence ID" value="ACY92474.1"/>
    <property type="molecule type" value="mRNA"/>
</dbReference>
<dbReference type="Pfam" id="PF07679">
    <property type="entry name" value="I-set"/>
    <property type="match status" value="1"/>
</dbReference>
<dbReference type="FunFam" id="2.60.40.10:FF:000107">
    <property type="entry name" value="Myosin, light chain kinase a"/>
    <property type="match status" value="1"/>
</dbReference>
<dbReference type="AlphaFoldDB" id="D1LWW8"/>
<feature type="domain" description="Ig-like" evidence="15">
    <location>
        <begin position="28"/>
        <end position="118"/>
    </location>
</feature>
<organism evidence="17">
    <name type="scientific">Saccoglossus kowalevskii</name>
    <name type="common">Acorn worm</name>
    <dbReference type="NCBI Taxonomy" id="10224"/>
    <lineage>
        <taxon>Eukaryota</taxon>
        <taxon>Metazoa</taxon>
        <taxon>Hemichordata</taxon>
        <taxon>Enteropneusta</taxon>
        <taxon>Harrimaniidae</taxon>
        <taxon>Saccoglossus</taxon>
    </lineage>
</organism>
<dbReference type="RefSeq" id="NP_001161506.1">
    <property type="nucleotide sequence ID" value="NM_001168034.1"/>
</dbReference>
<comment type="subcellular location">
    <subcellularLocation>
        <location evidence="1">Cell membrane</location>
        <topology evidence="1">Lipid-anchor</topology>
        <topology evidence="1">GPI-anchor</topology>
    </subcellularLocation>
</comment>
<feature type="domain" description="Fibronectin type-III" evidence="16">
    <location>
        <begin position="919"/>
        <end position="1020"/>
    </location>
</feature>
<dbReference type="FunFam" id="2.60.40.10:FF:000064">
    <property type="entry name" value="Contactin 1"/>
    <property type="match status" value="1"/>
</dbReference>
<evidence type="ECO:0000256" key="1">
    <source>
        <dbReference type="ARBA" id="ARBA00004609"/>
    </source>
</evidence>
<feature type="signal peptide" evidence="14 19">
    <location>
        <begin position="1"/>
        <end position="19"/>
    </location>
</feature>
<dbReference type="GO" id="GO:0007420">
    <property type="term" value="P:brain development"/>
    <property type="evidence" value="ECO:0007669"/>
    <property type="project" value="TreeGrafter"/>
</dbReference>
<dbReference type="KEGG" id="sko:100313558"/>
<dbReference type="GO" id="GO:0098552">
    <property type="term" value="C:side of membrane"/>
    <property type="evidence" value="ECO:0007669"/>
    <property type="project" value="UniProtKB-KW"/>
</dbReference>
<dbReference type="PROSITE" id="PS50835">
    <property type="entry name" value="IG_LIKE"/>
    <property type="match status" value="6"/>
</dbReference>
<dbReference type="PANTHER" id="PTHR44170:SF58">
    <property type="entry name" value="PROTEIN TURTLE HOMOLOG A-LIKE ISOFORM X1"/>
    <property type="match status" value="1"/>
</dbReference>
<dbReference type="InterPro" id="IPR003599">
    <property type="entry name" value="Ig_sub"/>
</dbReference>
<dbReference type="FunFam" id="2.60.40.10:FF:000028">
    <property type="entry name" value="Neuronal cell adhesion molecule"/>
    <property type="match status" value="1"/>
</dbReference>
<dbReference type="InterPro" id="IPR007110">
    <property type="entry name" value="Ig-like_dom"/>
</dbReference>
<dbReference type="SMART" id="SM00409">
    <property type="entry name" value="IG"/>
    <property type="match status" value="6"/>
</dbReference>
<evidence type="ECO:0000256" key="2">
    <source>
        <dbReference type="ARBA" id="ARBA00009812"/>
    </source>
</evidence>
<feature type="domain" description="Fibronectin type-III" evidence="16">
    <location>
        <begin position="618"/>
        <end position="711"/>
    </location>
</feature>
<feature type="domain" description="Ig-like" evidence="15">
    <location>
        <begin position="332"/>
        <end position="422"/>
    </location>
</feature>
<dbReference type="GO" id="GO:0030424">
    <property type="term" value="C:axon"/>
    <property type="evidence" value="ECO:0007669"/>
    <property type="project" value="TreeGrafter"/>
</dbReference>
<evidence type="ECO:0000313" key="19">
    <source>
        <dbReference type="RefSeq" id="NP_001161506.1"/>
    </source>
</evidence>
<dbReference type="SMART" id="SM00060">
    <property type="entry name" value="FN3"/>
    <property type="match status" value="4"/>
</dbReference>
<dbReference type="SUPFAM" id="SSF48726">
    <property type="entry name" value="Immunoglobulin"/>
    <property type="match status" value="6"/>
</dbReference>
<feature type="domain" description="Ig-like" evidence="15">
    <location>
        <begin position="126"/>
        <end position="215"/>
    </location>
</feature>
<dbReference type="InterPro" id="IPR036179">
    <property type="entry name" value="Ig-like_dom_sf"/>
</dbReference>
<feature type="domain" description="Ig-like" evidence="15">
    <location>
        <begin position="536"/>
        <end position="605"/>
    </location>
</feature>
<dbReference type="CDD" id="cd00063">
    <property type="entry name" value="FN3"/>
    <property type="match status" value="4"/>
</dbReference>
<dbReference type="FunFam" id="2.60.40.10:FF:000032">
    <property type="entry name" value="palladin isoform X1"/>
    <property type="match status" value="1"/>
</dbReference>
<evidence type="ECO:0000313" key="21">
    <source>
        <dbReference type="RefSeq" id="XP_006825504.1"/>
    </source>
</evidence>
<dbReference type="SMART" id="SM00408">
    <property type="entry name" value="IGc2"/>
    <property type="match status" value="6"/>
</dbReference>
<reference evidence="17" key="1">
    <citation type="submission" date="2009-10" db="EMBL/GenBank/DDBJ databases">
        <authorList>
            <person name="Freeman R.M.Jr."/>
            <person name="Wu M.M."/>
            <person name="Gerhart J.J."/>
        </authorList>
    </citation>
    <scope>NUCLEOTIDE SEQUENCE</scope>
</reference>
<dbReference type="GO" id="GO:0007411">
    <property type="term" value="P:axon guidance"/>
    <property type="evidence" value="ECO:0007669"/>
    <property type="project" value="TreeGrafter"/>
</dbReference>
<evidence type="ECO:0000256" key="13">
    <source>
        <dbReference type="SAM" id="MobiDB-lite"/>
    </source>
</evidence>
<dbReference type="InterPro" id="IPR013098">
    <property type="entry name" value="Ig_I-set"/>
</dbReference>
<dbReference type="FunFam" id="2.60.40.10:FF:000052">
    <property type="entry name" value="Contactin 1"/>
    <property type="match status" value="1"/>
</dbReference>
<comment type="similarity">
    <text evidence="2">Belongs to the immunoglobulin superfamily. Contactin family.</text>
</comment>
<feature type="domain" description="Fibronectin type-III" evidence="16">
    <location>
        <begin position="716"/>
        <end position="812"/>
    </location>
</feature>
<dbReference type="RefSeq" id="XP_006825504.1">
    <property type="nucleotide sequence ID" value="XM_006825441.1"/>
</dbReference>
<dbReference type="FunFam" id="2.60.40.10:FF:000047">
    <property type="entry name" value="Contactin 1"/>
    <property type="match status" value="1"/>
</dbReference>
<dbReference type="OrthoDB" id="6138780at2759"/>
<proteinExistence type="evidence at transcript level"/>
<feature type="domain" description="Ig-like" evidence="15">
    <location>
        <begin position="428"/>
        <end position="517"/>
    </location>
</feature>
<feature type="chain" id="PRO_5003024188" evidence="14 19">
    <location>
        <begin position="20"/>
        <end position="1048"/>
    </location>
</feature>
<feature type="domain" description="Fibronectin type-III" evidence="16">
    <location>
        <begin position="817"/>
        <end position="914"/>
    </location>
</feature>
<keyword evidence="9" id="KW-1015">Disulfide bond</keyword>
<keyword evidence="10" id="KW-0325">Glycoprotein</keyword>
<keyword evidence="7" id="KW-0130">Cell adhesion</keyword>
<dbReference type="PROSITE" id="PS50853">
    <property type="entry name" value="FN3"/>
    <property type="match status" value="4"/>
</dbReference>
<dbReference type="GO" id="GO:0098632">
    <property type="term" value="F:cell-cell adhesion mediator activity"/>
    <property type="evidence" value="ECO:0007669"/>
    <property type="project" value="TreeGrafter"/>
</dbReference>
<reference evidence="19 20" key="2">
    <citation type="submission" date="2025-05" db="UniProtKB">
        <authorList>
            <consortium name="RefSeq"/>
        </authorList>
    </citation>
    <scope>IDENTIFICATION</scope>
    <source>
        <tissue evidence="20 21">Testes</tissue>
    </source>
</reference>
<keyword evidence="6" id="KW-0677">Repeat</keyword>
<evidence type="ECO:0000256" key="12">
    <source>
        <dbReference type="ARBA" id="ARBA00023319"/>
    </source>
</evidence>
<evidence type="ECO:0000256" key="5">
    <source>
        <dbReference type="ARBA" id="ARBA00022729"/>
    </source>
</evidence>
<evidence type="ECO:0000256" key="3">
    <source>
        <dbReference type="ARBA" id="ARBA00022475"/>
    </source>
</evidence>
<dbReference type="InterPro" id="IPR003961">
    <property type="entry name" value="FN3_dom"/>
</dbReference>
<dbReference type="InterPro" id="IPR003598">
    <property type="entry name" value="Ig_sub2"/>
</dbReference>
<dbReference type="InterPro" id="IPR013783">
    <property type="entry name" value="Ig-like_fold"/>
</dbReference>
<keyword evidence="11" id="KW-0449">Lipoprotein</keyword>
<gene>
    <name evidence="19 20 21" type="primary">LOC100313558</name>
</gene>
<feature type="domain" description="Ig-like" evidence="15">
    <location>
        <begin position="233"/>
        <end position="320"/>
    </location>
</feature>
<evidence type="ECO:0000313" key="18">
    <source>
        <dbReference type="Proteomes" id="UP000694865"/>
    </source>
</evidence>
<feature type="region of interest" description="Disordered" evidence="13">
    <location>
        <begin position="694"/>
        <end position="727"/>
    </location>
</feature>
<dbReference type="Pfam" id="PF13927">
    <property type="entry name" value="Ig_3"/>
    <property type="match status" value="4"/>
</dbReference>
<evidence type="ECO:0000256" key="7">
    <source>
        <dbReference type="ARBA" id="ARBA00022889"/>
    </source>
</evidence>
<dbReference type="Proteomes" id="UP000694865">
    <property type="component" value="Unplaced"/>
</dbReference>
<evidence type="ECO:0000256" key="9">
    <source>
        <dbReference type="ARBA" id="ARBA00023157"/>
    </source>
</evidence>
<dbReference type="FunFam" id="2.60.40.10:FF:000035">
    <property type="entry name" value="Contactin 1"/>
    <property type="match status" value="1"/>
</dbReference>
<dbReference type="Gene3D" id="2.60.40.10">
    <property type="entry name" value="Immunoglobulins"/>
    <property type="match status" value="10"/>
</dbReference>
<evidence type="ECO:0000313" key="20">
    <source>
        <dbReference type="RefSeq" id="XP_006825503.1"/>
    </source>
</evidence>
<name>D1LWW8_SACKO</name>
<evidence type="ECO:0000256" key="4">
    <source>
        <dbReference type="ARBA" id="ARBA00022622"/>
    </source>
</evidence>
<evidence type="ECO:0000259" key="16">
    <source>
        <dbReference type="PROSITE" id="PS50853"/>
    </source>
</evidence>
<evidence type="ECO:0000259" key="15">
    <source>
        <dbReference type="PROSITE" id="PS50835"/>
    </source>
</evidence>
<evidence type="ECO:0000256" key="11">
    <source>
        <dbReference type="ARBA" id="ARBA00023288"/>
    </source>
</evidence>
<keyword evidence="4" id="KW-0336">GPI-anchor</keyword>
<evidence type="ECO:0000256" key="14">
    <source>
        <dbReference type="SAM" id="SignalP"/>
    </source>
</evidence>
<keyword evidence="8" id="KW-0472">Membrane</keyword>
<sequence length="1048" mass="115237">MNTVLKIVALLLHYAVCIAREDKEPRGPHIIVEPKDTIFNADSNLPSVSIECEADGYPRPTYKWKKNDVDVNILADNRLTLMEGKLTIAEPRQSDAGSFQCFASNDYGVVLSQIATLSFGFVDPFPRQGQSPKVATEGNGFMLSCNAPDAYPGLSFYWVKDIEFNFVRESERLMIASNGNMYFAKVDQGDQGDYSCIVKNILDAASGAGQDGRISPQISVSVLTNNFAGFQSPKVSHAVQDQTVLEGDNVRLECFFRGNPVPRLSWERVAPFGQAIPSSASFDNQNQVLILRNIQEEDGGNYQCIAENSPDNQNSRPTYSRSTGTIDVRVPPKWIKQLEDLEADIRGSATFECEATGTEPITYKWYRNGEQFTTRTRHSFSNNFKRLTINSLQDADSAMYQCKAANTLLDKERAIYSTGQLTVLAIAPSFADTPLLQNQPAARNGNITIECNPEAAPKPDFTWLHNNRPISITNGGHYTILDNGHLFIQNVQDSDGGKYTCIARNYIGEDQSEGRLVIRDGTVITQWPLAMSIEVGDDATLKCRATADPVLDLTYIWLLDGVQIDVLDDSHYARLRDGNLEIIDAELRQSGVYTCTAHTTIDEVSKSAEVIIKGAPGPPAGVRASDITTNSCQLRWSEGFSNNDPIKTYTVQSRTKEEPEWIIEREGIPDLSASLNSLSPWSNYQFRVSAVNSYGRGEPSLPSPEYSTHEDKPYHEPRNVGGGGGKTGDLRITWDPLSRQDQNAPGLGYYVYWKKANSREEYSKGVVNDEAVGVYTVKGVPTYVQYDVRVGVFNAKGDGPNSTISTIYSHESAPSEAPDNVEAEATSGSTIKVTWDSISTNNLKGKLRGYKLKYWSSDDSEATASTVSTPGVTTRYEIQNLDYSTVYNIKVLAYSGGGNGPASDNVVRVTTLKSAPQDAPENVKAAVSSWSSILVTWDKITSYNDEEEPLEGYKILYYLDGRFERDATKVDIKGADTIKGTISGLQPGATYLLQVQGYSEGGDGVTSDPIKIPLYGSQRQIGAAPSMHCVSLSLLAFSLLLHTIRNLC</sequence>
<evidence type="ECO:0000256" key="8">
    <source>
        <dbReference type="ARBA" id="ARBA00023136"/>
    </source>
</evidence>
<evidence type="ECO:0000256" key="6">
    <source>
        <dbReference type="ARBA" id="ARBA00022737"/>
    </source>
</evidence>
<dbReference type="PANTHER" id="PTHR44170">
    <property type="entry name" value="PROTEIN SIDEKICK"/>
    <property type="match status" value="1"/>
</dbReference>
<protein>
    <submittedName>
        <fullName evidence="17">Axonin</fullName>
    </submittedName>
    <submittedName>
        <fullName evidence="20">Contactin-like protein isoform X1</fullName>
    </submittedName>
    <submittedName>
        <fullName evidence="21">Contactin-like protein isoform X2</fullName>
    </submittedName>
    <submittedName>
        <fullName evidence="19">Contactin-like protein precursor</fullName>
    </submittedName>
</protein>